<dbReference type="Proteomes" id="UP001379235">
    <property type="component" value="Unassembled WGS sequence"/>
</dbReference>
<sequence>MRNIIATSNAPRRFAGLSPTALVIAGSMLASTLWGAWATREIVTLGHREVVTVQLSRIMGDFVEAEARSGRPAEETQTRVAAYLKAVEASVQALGKDGRTVLVAEAVVSGGVPDLTEQVRADVARRLGAPGAASHGTR</sequence>
<dbReference type="RefSeq" id="WP_339964410.1">
    <property type="nucleotide sequence ID" value="NZ_JBBHJY010000001.1"/>
</dbReference>
<proteinExistence type="predicted"/>
<evidence type="ECO:0000313" key="1">
    <source>
        <dbReference type="EMBL" id="MEJ6008785.1"/>
    </source>
</evidence>
<protein>
    <submittedName>
        <fullName evidence="1">TrbI F-type domain-containing protein</fullName>
    </submittedName>
</protein>
<gene>
    <name evidence="1" type="ORF">WG900_02515</name>
</gene>
<evidence type="ECO:0000313" key="2">
    <source>
        <dbReference type="Proteomes" id="UP001379235"/>
    </source>
</evidence>
<dbReference type="Pfam" id="PF09677">
    <property type="entry name" value="TrbI_Ftype"/>
    <property type="match status" value="1"/>
</dbReference>
<accession>A0ABU8S4N2</accession>
<dbReference type="InterPro" id="IPR014115">
    <property type="entry name" value="TrbI_Ftype"/>
</dbReference>
<keyword evidence="2" id="KW-1185">Reference proteome</keyword>
<dbReference type="EMBL" id="JBBHJY010000001">
    <property type="protein sequence ID" value="MEJ6008785.1"/>
    <property type="molecule type" value="Genomic_DNA"/>
</dbReference>
<reference evidence="1 2" key="1">
    <citation type="submission" date="2024-03" db="EMBL/GenBank/DDBJ databases">
        <authorList>
            <person name="Jo J.-H."/>
        </authorList>
    </citation>
    <scope>NUCLEOTIDE SEQUENCE [LARGE SCALE GENOMIC DNA]</scope>
    <source>
        <strain evidence="1 2">AS3R-12</strain>
    </source>
</reference>
<organism evidence="1 2">
    <name type="scientific">Novosphingobium aquae</name>
    <dbReference type="NCBI Taxonomy" id="3133435"/>
    <lineage>
        <taxon>Bacteria</taxon>
        <taxon>Pseudomonadati</taxon>
        <taxon>Pseudomonadota</taxon>
        <taxon>Alphaproteobacteria</taxon>
        <taxon>Sphingomonadales</taxon>
        <taxon>Sphingomonadaceae</taxon>
        <taxon>Novosphingobium</taxon>
    </lineage>
</organism>
<comment type="caution">
    <text evidence="1">The sequence shown here is derived from an EMBL/GenBank/DDBJ whole genome shotgun (WGS) entry which is preliminary data.</text>
</comment>
<name>A0ABU8S4N2_9SPHN</name>